<dbReference type="SUPFAM" id="SSF47336">
    <property type="entry name" value="ACP-like"/>
    <property type="match status" value="1"/>
</dbReference>
<organism evidence="6 7">
    <name type="scientific">Pseudomonas brassicae</name>
    <dbReference type="NCBI Taxonomy" id="2708063"/>
    <lineage>
        <taxon>Bacteria</taxon>
        <taxon>Pseudomonadati</taxon>
        <taxon>Pseudomonadota</taxon>
        <taxon>Gammaproteobacteria</taxon>
        <taxon>Pseudomonadales</taxon>
        <taxon>Pseudomonadaceae</taxon>
        <taxon>Pseudomonas</taxon>
    </lineage>
</organism>
<dbReference type="EMBL" id="JAAHBU010000073">
    <property type="protein sequence ID" value="NER63590.1"/>
    <property type="molecule type" value="Genomic_DNA"/>
</dbReference>
<dbReference type="InterPro" id="IPR001031">
    <property type="entry name" value="Thioesterase"/>
</dbReference>
<comment type="cofactor">
    <cofactor evidence="1">
        <name>pantetheine 4'-phosphate</name>
        <dbReference type="ChEBI" id="CHEBI:47942"/>
    </cofactor>
</comment>
<dbReference type="SUPFAM" id="SSF56801">
    <property type="entry name" value="Acetyl-CoA synthetase-like"/>
    <property type="match status" value="1"/>
</dbReference>
<protein>
    <submittedName>
        <fullName evidence="6">Amino acid adenylation domain-containing protein</fullName>
    </submittedName>
</protein>
<dbReference type="Gene3D" id="3.30.559.10">
    <property type="entry name" value="Chloramphenicol acetyltransferase-like domain"/>
    <property type="match status" value="1"/>
</dbReference>
<comment type="caution">
    <text evidence="6">The sequence shown here is derived from an EMBL/GenBank/DDBJ whole genome shotgun (WGS) entry which is preliminary data.</text>
</comment>
<evidence type="ECO:0000256" key="3">
    <source>
        <dbReference type="ARBA" id="ARBA00022450"/>
    </source>
</evidence>
<dbReference type="InterPro" id="IPR020845">
    <property type="entry name" value="AMP-binding_CS"/>
</dbReference>
<dbReference type="InterPro" id="IPR001242">
    <property type="entry name" value="Condensation_dom"/>
</dbReference>
<dbReference type="InterPro" id="IPR023213">
    <property type="entry name" value="CAT-like_dom_sf"/>
</dbReference>
<dbReference type="InterPro" id="IPR036736">
    <property type="entry name" value="ACP-like_sf"/>
</dbReference>
<keyword evidence="7" id="KW-1185">Reference proteome</keyword>
<dbReference type="InterPro" id="IPR006162">
    <property type="entry name" value="Ppantetheine_attach_site"/>
</dbReference>
<dbReference type="GO" id="GO:0044550">
    <property type="term" value="P:secondary metabolite biosynthetic process"/>
    <property type="evidence" value="ECO:0007669"/>
    <property type="project" value="TreeGrafter"/>
</dbReference>
<dbReference type="Gene3D" id="2.30.38.10">
    <property type="entry name" value="Luciferase, Domain 3"/>
    <property type="match status" value="1"/>
</dbReference>
<proteinExistence type="inferred from homology"/>
<evidence type="ECO:0000313" key="7">
    <source>
        <dbReference type="Proteomes" id="UP000482634"/>
    </source>
</evidence>
<dbReference type="FunFam" id="3.30.300.30:FF:000010">
    <property type="entry name" value="Enterobactin synthetase component F"/>
    <property type="match status" value="1"/>
</dbReference>
<dbReference type="PROSITE" id="PS00012">
    <property type="entry name" value="PHOSPHOPANTETHEINE"/>
    <property type="match status" value="1"/>
</dbReference>
<dbReference type="GO" id="GO:0031177">
    <property type="term" value="F:phosphopantetheine binding"/>
    <property type="evidence" value="ECO:0007669"/>
    <property type="project" value="InterPro"/>
</dbReference>
<dbReference type="InterPro" id="IPR025110">
    <property type="entry name" value="AMP-bd_C"/>
</dbReference>
<dbReference type="InterPro" id="IPR020802">
    <property type="entry name" value="TesA-like"/>
</dbReference>
<evidence type="ECO:0000256" key="4">
    <source>
        <dbReference type="ARBA" id="ARBA00022553"/>
    </source>
</evidence>
<comment type="similarity">
    <text evidence="2">Belongs to the ATP-dependent AMP-binding enzyme family.</text>
</comment>
<dbReference type="Pfam" id="PF00975">
    <property type="entry name" value="Thioesterase"/>
    <property type="match status" value="2"/>
</dbReference>
<dbReference type="FunFam" id="2.30.38.10:FF:000001">
    <property type="entry name" value="Non-ribosomal peptide synthetase PvdI"/>
    <property type="match status" value="1"/>
</dbReference>
<dbReference type="NCBIfam" id="TIGR01733">
    <property type="entry name" value="AA-adenyl-dom"/>
    <property type="match status" value="1"/>
</dbReference>
<dbReference type="InterPro" id="IPR029058">
    <property type="entry name" value="AB_hydrolase_fold"/>
</dbReference>
<dbReference type="RefSeq" id="WP_163942588.1">
    <property type="nucleotide sequence ID" value="NZ_JAAHBU010000073.1"/>
</dbReference>
<feature type="domain" description="Carrier" evidence="5">
    <location>
        <begin position="807"/>
        <end position="881"/>
    </location>
</feature>
<evidence type="ECO:0000256" key="2">
    <source>
        <dbReference type="ARBA" id="ARBA00006432"/>
    </source>
</evidence>
<dbReference type="Gene3D" id="3.40.50.1820">
    <property type="entry name" value="alpha/beta hydrolase"/>
    <property type="match status" value="2"/>
</dbReference>
<sequence>ALDLLGHELQAVLLGQGAQLPVAVPYRNYIAQSQQGPGQASHEAYFAQQLGDIDEPTLPYGQQRPVTEGAPGLARQTLDADLCQRVRQQARQAGVTAASLMHLAWARVLGQLSGREQVVFGTVLLGRLQGGEGVERALGVFINTLPLRVDVGEQSVRAALRDTHQRLTGLLGHEHAPLALAQRCSALPMGAPLFSTLFNYRHSAAAQHAPQAETAWQGIELLRAEERSTYPLTLSVDDLGEGFSLTAHTAPGLDAERMCSYLACALQRLVTALEQAPHTPMVQLSSLPSDERSLLVEGFNAVQVPPASGQTVHQRIECQAEQRPAGIAAQVGAQQLSYAALNRQANALAHHLIELGVRPDDRVAVLACRGLQTLVALVAVLKAGAGYVPVDPAHPDDRVRYLLEDSAPVVVLAQQALTGRLPPMHVPVVALDRPGWPQRHDNPQVPGLSPTNLAYVIYTSGSTGQPKGVIVEHHSLNNLVDWHCRAFALQAGSPTASVAGFGFDAMAWEVWPALCAGAVLHLPPADIVNEQLDALLDWWQAQPLHVAFLPTPVAEYAFSRGVQHPTLRTLLIGGDRLRQFNHDPGFAVVNNYGPTEATVVASSGTLAVGGVLHIGKPVSNARLYVLDAHRQLVPLGVPGELYVGGAGVARGYLNRPQMSAERFLDDPFSAQPGARMYRTGDLVRWLDDGTLEYLGRNDDQVKIRGVRIELGEVEQHLAQCPGIAEAVVMAQPLEQGGSRLVAYFTTQGVAVEPAGLHAHLQASLPDYMVPAAYVSLAALPLTANGKVDRQALPAPGLEALLVTPFQAPATALEHRLAGLWAALLGVERVGRHDSFFALGGHSLLAIQLVSQLQQAGLALTLADLFQHVTLEALAQVLEQRAAAPGEQPQVVVVREGGSQPPLFLVHDFTGLDGYFPVLGRQVPGDFPIYGLPGTGPDEAPLQTLECLAARLIERMRTVQPHGPYRLAGWSFGGVLAYEVAAQLLGMDETVAFLGLIDSYVPRLTDRGKAYWQGPALLERQLLEHCSAHWRAQGDVGVDALAQVQALQQQGLDFSVLLERCRAQQLLPTELAQAHDAPLRHYLTRELAHGHALAHYRVEPLGIDLHLFRAEQRSTQQVPRSPSLGWGEWLPTQVVHCITVPGDHHSMMQAPHVEALGQAIGKALATVPSAARQAAAPATLLAIQSGQAGRVPLFCVPGAGDSVTSFLGLVEALGPHWPVYGLQPRGLDGAGVPHSRVEAAAECHVQAIEALYPQGPLNLVGHSFGGWVAHAMAVKLQARGRTVTSLTLIDSEAPDGQGTCGQPYTTTAALEMLVAALQRSSGKPLALQAQAFAEADDARQLHLLQDAMVGAGLLPPRASVQALQGMVGCFARALRTVYRPQPGYSGAVSLVLVADPGLDAPGNAREQAAALAGWQQVLPQLVAWHGPGDHFSILKAPEVYSLAAWWFDQQAVGVPQDLA</sequence>
<dbReference type="InterPro" id="IPR009081">
    <property type="entry name" value="PP-bd_ACP"/>
</dbReference>
<dbReference type="SUPFAM" id="SSF53474">
    <property type="entry name" value="alpha/beta-Hydrolases"/>
    <property type="match status" value="2"/>
</dbReference>
<dbReference type="SUPFAM" id="SSF52777">
    <property type="entry name" value="CoA-dependent acyltransferases"/>
    <property type="match status" value="1"/>
</dbReference>
<dbReference type="PANTHER" id="PTHR45527:SF1">
    <property type="entry name" value="FATTY ACID SYNTHASE"/>
    <property type="match status" value="1"/>
</dbReference>
<evidence type="ECO:0000256" key="1">
    <source>
        <dbReference type="ARBA" id="ARBA00001957"/>
    </source>
</evidence>
<dbReference type="GO" id="GO:0043041">
    <property type="term" value="P:amino acid activation for nonribosomal peptide biosynthetic process"/>
    <property type="evidence" value="ECO:0007669"/>
    <property type="project" value="TreeGrafter"/>
</dbReference>
<dbReference type="Gene3D" id="1.10.1200.10">
    <property type="entry name" value="ACP-like"/>
    <property type="match status" value="1"/>
</dbReference>
<dbReference type="Proteomes" id="UP000482634">
    <property type="component" value="Unassembled WGS sequence"/>
</dbReference>
<dbReference type="GO" id="GO:0003824">
    <property type="term" value="F:catalytic activity"/>
    <property type="evidence" value="ECO:0007669"/>
    <property type="project" value="InterPro"/>
</dbReference>
<dbReference type="CDD" id="cd17651">
    <property type="entry name" value="A_NRPS_VisG_like"/>
    <property type="match status" value="1"/>
</dbReference>
<dbReference type="Pfam" id="PF00668">
    <property type="entry name" value="Condensation"/>
    <property type="match status" value="1"/>
</dbReference>
<dbReference type="SMART" id="SM00823">
    <property type="entry name" value="PKS_PP"/>
    <property type="match status" value="1"/>
</dbReference>
<dbReference type="PANTHER" id="PTHR45527">
    <property type="entry name" value="NONRIBOSOMAL PEPTIDE SYNTHETASE"/>
    <property type="match status" value="1"/>
</dbReference>
<dbReference type="InterPro" id="IPR020806">
    <property type="entry name" value="PKS_PP-bd"/>
</dbReference>
<reference evidence="6 7" key="1">
    <citation type="submission" date="2020-02" db="EMBL/GenBank/DDBJ databases">
        <title>Broccoli isolated Pseudomonas sp.</title>
        <authorList>
            <person name="Fujikawa T."/>
            <person name="Sawada H."/>
        </authorList>
    </citation>
    <scope>NUCLEOTIDE SEQUENCE [LARGE SCALE GENOMIC DNA]</scope>
    <source>
        <strain evidence="6 7">MAFF212427</strain>
    </source>
</reference>
<dbReference type="InterPro" id="IPR010071">
    <property type="entry name" value="AA_adenyl_dom"/>
</dbReference>
<dbReference type="InterPro" id="IPR045851">
    <property type="entry name" value="AMP-bd_C_sf"/>
</dbReference>
<dbReference type="Gene3D" id="3.30.300.30">
    <property type="match status" value="1"/>
</dbReference>
<name>A0A6B3NTH6_9PSED</name>
<feature type="non-terminal residue" evidence="6">
    <location>
        <position position="1"/>
    </location>
</feature>
<gene>
    <name evidence="6" type="ORF">G3436_06370</name>
</gene>
<dbReference type="FunFam" id="3.40.50.980:FF:000001">
    <property type="entry name" value="Non-ribosomal peptide synthetase"/>
    <property type="match status" value="1"/>
</dbReference>
<dbReference type="Pfam" id="PF13193">
    <property type="entry name" value="AMP-binding_C"/>
    <property type="match status" value="1"/>
</dbReference>
<dbReference type="PROSITE" id="PS00455">
    <property type="entry name" value="AMP_BINDING"/>
    <property type="match status" value="1"/>
</dbReference>
<dbReference type="SMART" id="SM00824">
    <property type="entry name" value="PKS_TE"/>
    <property type="match status" value="1"/>
</dbReference>
<evidence type="ECO:0000259" key="5">
    <source>
        <dbReference type="PROSITE" id="PS50075"/>
    </source>
</evidence>
<dbReference type="InterPro" id="IPR000873">
    <property type="entry name" value="AMP-dep_synth/lig_dom"/>
</dbReference>
<dbReference type="FunFam" id="1.10.1200.10:FF:000005">
    <property type="entry name" value="Nonribosomal peptide synthetase 1"/>
    <property type="match status" value="1"/>
</dbReference>
<evidence type="ECO:0000313" key="6">
    <source>
        <dbReference type="EMBL" id="NER63590.1"/>
    </source>
</evidence>
<keyword evidence="3" id="KW-0596">Phosphopantetheine</keyword>
<dbReference type="GO" id="GO:0005737">
    <property type="term" value="C:cytoplasm"/>
    <property type="evidence" value="ECO:0007669"/>
    <property type="project" value="TreeGrafter"/>
</dbReference>
<dbReference type="Gene3D" id="3.40.50.980">
    <property type="match status" value="2"/>
</dbReference>
<dbReference type="Pfam" id="PF00550">
    <property type="entry name" value="PP-binding"/>
    <property type="match status" value="1"/>
</dbReference>
<keyword evidence="4" id="KW-0597">Phosphoprotein</keyword>
<dbReference type="PROSITE" id="PS50075">
    <property type="entry name" value="CARRIER"/>
    <property type="match status" value="1"/>
</dbReference>
<dbReference type="Gene3D" id="3.30.559.30">
    <property type="entry name" value="Nonribosomal peptide synthetase, condensation domain"/>
    <property type="match status" value="1"/>
</dbReference>
<dbReference type="Pfam" id="PF00501">
    <property type="entry name" value="AMP-binding"/>
    <property type="match status" value="1"/>
</dbReference>
<accession>A0A6B3NTH6</accession>